<dbReference type="PANTHER" id="PTHR41373">
    <property type="entry name" value="DUF2156 DOMAIN-CONTAINING PROTEIN"/>
    <property type="match status" value="1"/>
</dbReference>
<dbReference type="EMBL" id="CP091092">
    <property type="protein sequence ID" value="WFN37534.1"/>
    <property type="molecule type" value="Genomic_DNA"/>
</dbReference>
<protein>
    <submittedName>
        <fullName evidence="2">Phosphatidylglycerol lysyltransferase domain-containing protein</fullName>
    </submittedName>
</protein>
<dbReference type="InterPro" id="IPR024320">
    <property type="entry name" value="LPG_synthase_C"/>
</dbReference>
<organism evidence="2 3">
    <name type="scientific">Methanomicrobium antiquum</name>
    <dbReference type="NCBI Taxonomy" id="487686"/>
    <lineage>
        <taxon>Archaea</taxon>
        <taxon>Methanobacteriati</taxon>
        <taxon>Methanobacteriota</taxon>
        <taxon>Stenosarchaea group</taxon>
        <taxon>Methanomicrobia</taxon>
        <taxon>Methanomicrobiales</taxon>
        <taxon>Methanomicrobiaceae</taxon>
        <taxon>Methanomicrobium</taxon>
    </lineage>
</organism>
<dbReference type="PANTHER" id="PTHR41373:SF1">
    <property type="entry name" value="PHOSPHATIDYLGLYCEROL LYSYLTRANSFERASE C-TERMINAL DOMAIN-CONTAINING PROTEIN"/>
    <property type="match status" value="1"/>
</dbReference>
<dbReference type="AlphaFoldDB" id="A0AAF0FZT2"/>
<dbReference type="GeneID" id="79949506"/>
<evidence type="ECO:0000313" key="2">
    <source>
        <dbReference type="EMBL" id="WFN37534.1"/>
    </source>
</evidence>
<sequence length="301" mass="35529">MLDISDFKPVTLDDRNFFKSFYERFPIQHSDNTFTNMVCWNDYAQYEYYTNNDALVISSTIENKTSFRGPFGIYDDNLLKEVLKLAKKTNHPLAYQIFDEETKARILALYPDINLSSDRDYYDYVYKTDILSKLPGKKFLNIRKHINSFKKRCNYTTEPMTSESVQDVIDFFFKWCEWKECKKNPIMNYEKNATIYSVKHFEQLGLCGLLLKNENEISAISIYEELNKDTIVIHYEKGLPDCEGNYKVINNEVARLVSGKYDYINRESDLGIDGLRIAKMRYYPEFFAKVYNIDANDIPEI</sequence>
<dbReference type="Gene3D" id="3.40.630.30">
    <property type="match status" value="1"/>
</dbReference>
<gene>
    <name evidence="2" type="ORF">L1994_03870</name>
</gene>
<feature type="domain" description="Phosphatidylglycerol lysyltransferase C-terminal" evidence="1">
    <location>
        <begin position="25"/>
        <end position="291"/>
    </location>
</feature>
<evidence type="ECO:0000259" key="1">
    <source>
        <dbReference type="Pfam" id="PF09924"/>
    </source>
</evidence>
<reference evidence="2" key="1">
    <citation type="submission" date="2022-01" db="EMBL/GenBank/DDBJ databases">
        <title>Complete genome of Methanomicrobium antiquum DSM 21220.</title>
        <authorList>
            <person name="Chen S.-C."/>
            <person name="You Y.-T."/>
            <person name="Zhou Y.-Z."/>
            <person name="Lai M.-C."/>
        </authorList>
    </citation>
    <scope>NUCLEOTIDE SEQUENCE</scope>
    <source>
        <strain evidence="2">DSM 21220</strain>
    </source>
</reference>
<evidence type="ECO:0000313" key="3">
    <source>
        <dbReference type="Proteomes" id="UP001218895"/>
    </source>
</evidence>
<dbReference type="Pfam" id="PF09924">
    <property type="entry name" value="LPG_synthase_C"/>
    <property type="match status" value="1"/>
</dbReference>
<dbReference type="Proteomes" id="UP001218895">
    <property type="component" value="Chromosome"/>
</dbReference>
<dbReference type="SUPFAM" id="SSF55729">
    <property type="entry name" value="Acyl-CoA N-acyltransferases (Nat)"/>
    <property type="match status" value="2"/>
</dbReference>
<dbReference type="KEGG" id="manq:L1994_03870"/>
<proteinExistence type="predicted"/>
<dbReference type="InterPro" id="IPR016732">
    <property type="entry name" value="UCP018688"/>
</dbReference>
<accession>A0AAF0FZT2</accession>
<dbReference type="PIRSF" id="PIRSF018688">
    <property type="entry name" value="UCP018688"/>
    <property type="match status" value="1"/>
</dbReference>
<keyword evidence="3" id="KW-1185">Reference proteome</keyword>
<name>A0AAF0FZT2_9EURY</name>
<dbReference type="InterPro" id="IPR016181">
    <property type="entry name" value="Acyl_CoA_acyltransferase"/>
</dbReference>
<dbReference type="RefSeq" id="WP_278100374.1">
    <property type="nucleotide sequence ID" value="NZ_CP091092.1"/>
</dbReference>